<evidence type="ECO:0000259" key="7">
    <source>
        <dbReference type="PROSITE" id="PS51746"/>
    </source>
</evidence>
<dbReference type="Gene3D" id="3.30.200.20">
    <property type="entry name" value="Phosphorylase Kinase, domain 1"/>
    <property type="match status" value="1"/>
</dbReference>
<keyword evidence="4" id="KW-0067">ATP-binding</keyword>
<dbReference type="RefSeq" id="WP_132544930.1">
    <property type="nucleotide sequence ID" value="NZ_SLWY01000021.1"/>
</dbReference>
<dbReference type="PROSITE" id="PS50011">
    <property type="entry name" value="PROTEIN_KINASE_DOM"/>
    <property type="match status" value="1"/>
</dbReference>
<keyword evidence="2" id="KW-0547">Nucleotide-binding</keyword>
<dbReference type="GO" id="GO:0005524">
    <property type="term" value="F:ATP binding"/>
    <property type="evidence" value="ECO:0007669"/>
    <property type="project" value="UniProtKB-KW"/>
</dbReference>
<dbReference type="SUPFAM" id="SSF56112">
    <property type="entry name" value="Protein kinase-like (PK-like)"/>
    <property type="match status" value="1"/>
</dbReference>
<dbReference type="InterPro" id="IPR051681">
    <property type="entry name" value="Ser/Thr_Kinases-Pseudokinases"/>
</dbReference>
<gene>
    <name evidence="8" type="ORF">EV699_12141</name>
</gene>
<evidence type="ECO:0000259" key="6">
    <source>
        <dbReference type="PROSITE" id="PS50011"/>
    </source>
</evidence>
<evidence type="ECO:0000313" key="8">
    <source>
        <dbReference type="EMBL" id="TCO78928.1"/>
    </source>
</evidence>
<keyword evidence="8" id="KW-0723">Serine/threonine-protein kinase</keyword>
<dbReference type="GO" id="GO:0004674">
    <property type="term" value="F:protein serine/threonine kinase activity"/>
    <property type="evidence" value="ECO:0007669"/>
    <property type="project" value="UniProtKB-KW"/>
</dbReference>
<dbReference type="SMART" id="SM00331">
    <property type="entry name" value="PP2C_SIG"/>
    <property type="match status" value="1"/>
</dbReference>
<sequence>MTRSLRLTVGQFSDRGTKSENEDFFGVLVPDEPLLTSKGVAAVIADGMSSSDSARLAAECAVKGFLTDYFATPDSWKVKTSAERVLSALNRWLYGQGSKQRDPTRGLVTTFSALVIKSTTAHVFHVGDSRIAQIRDGTLEPLTEDHHVWHAGGRTYLNRALGVDLHLDIDYRRVPVEVGDLYLFTTDGVHEHVPARELLRIAVAHAGTDSLDTACERIVSLARAKGSTDNLTCQIVRIDALPVADADSAFQALTELPVPPPLEPGLLLDGYRILRELHASPTSQLYLALDEAGSGAQVVLKTPSVNFEDDPAYLERFHHEEWVGRRVQHPHVLHVLEPARRRRFLYTVMEYLEGQTLRQWMALHPRPGLPEVRRLLEQVARGLRAFHRLDMLHQDLKPENIHIDRHGTVHIIDFGSVKIGGINEIASPVEHTDLLGTRNYTAPEVLLGEPSTPRADLYAFGVIAYELLTGQLPYGERMGRELTRADLKRLRYTPARRYRPELPAWVDAALEKAVQLDPLRRYGAETELVFDLEHPRAGFAESTARRPLLERDPAGFWRALTLLSLAANVVLLYLLHG</sequence>
<dbReference type="PANTHER" id="PTHR44329">
    <property type="entry name" value="SERINE/THREONINE-PROTEIN KINASE TNNI3K-RELATED"/>
    <property type="match status" value="1"/>
</dbReference>
<dbReference type="Pfam" id="PF00069">
    <property type="entry name" value="Pkinase"/>
    <property type="match status" value="1"/>
</dbReference>
<evidence type="ECO:0000256" key="2">
    <source>
        <dbReference type="ARBA" id="ARBA00022741"/>
    </source>
</evidence>
<name>A0A4R2L8C0_9GAMM</name>
<dbReference type="OrthoDB" id="9801841at2"/>
<dbReference type="Pfam" id="PF13672">
    <property type="entry name" value="PP2C_2"/>
    <property type="match status" value="1"/>
</dbReference>
<dbReference type="CDD" id="cd14014">
    <property type="entry name" value="STKc_PknB_like"/>
    <property type="match status" value="1"/>
</dbReference>
<keyword evidence="5" id="KW-1133">Transmembrane helix</keyword>
<dbReference type="SMART" id="SM00220">
    <property type="entry name" value="S_TKc"/>
    <property type="match status" value="1"/>
</dbReference>
<evidence type="ECO:0000256" key="4">
    <source>
        <dbReference type="ARBA" id="ARBA00022840"/>
    </source>
</evidence>
<evidence type="ECO:0000256" key="3">
    <source>
        <dbReference type="ARBA" id="ARBA00022777"/>
    </source>
</evidence>
<dbReference type="EMBL" id="SLWY01000021">
    <property type="protein sequence ID" value="TCO78928.1"/>
    <property type="molecule type" value="Genomic_DNA"/>
</dbReference>
<feature type="domain" description="Protein kinase" evidence="6">
    <location>
        <begin position="271"/>
        <end position="537"/>
    </location>
</feature>
<evidence type="ECO:0000256" key="5">
    <source>
        <dbReference type="SAM" id="Phobius"/>
    </source>
</evidence>
<evidence type="ECO:0000313" key="9">
    <source>
        <dbReference type="Proteomes" id="UP000295765"/>
    </source>
</evidence>
<organism evidence="8 9">
    <name type="scientific">Plasticicumulans lactativorans</name>
    <dbReference type="NCBI Taxonomy" id="1133106"/>
    <lineage>
        <taxon>Bacteria</taxon>
        <taxon>Pseudomonadati</taxon>
        <taxon>Pseudomonadota</taxon>
        <taxon>Gammaproteobacteria</taxon>
        <taxon>Candidatus Competibacteraceae</taxon>
        <taxon>Plasticicumulans</taxon>
    </lineage>
</organism>
<keyword evidence="5" id="KW-0472">Membrane</keyword>
<keyword evidence="9" id="KW-1185">Reference proteome</keyword>
<dbReference type="AlphaFoldDB" id="A0A4R2L8C0"/>
<dbReference type="InterPro" id="IPR000719">
    <property type="entry name" value="Prot_kinase_dom"/>
</dbReference>
<dbReference type="PROSITE" id="PS51746">
    <property type="entry name" value="PPM_2"/>
    <property type="match status" value="1"/>
</dbReference>
<dbReference type="SMART" id="SM00332">
    <property type="entry name" value="PP2Cc"/>
    <property type="match status" value="1"/>
</dbReference>
<dbReference type="Gene3D" id="1.10.510.10">
    <property type="entry name" value="Transferase(Phosphotransferase) domain 1"/>
    <property type="match status" value="1"/>
</dbReference>
<keyword evidence="5" id="KW-0812">Transmembrane</keyword>
<keyword evidence="1" id="KW-0808">Transferase</keyword>
<dbReference type="InterPro" id="IPR036457">
    <property type="entry name" value="PPM-type-like_dom_sf"/>
</dbReference>
<accession>A0A4R2L8C0</accession>
<dbReference type="InterPro" id="IPR011009">
    <property type="entry name" value="Kinase-like_dom_sf"/>
</dbReference>
<dbReference type="SUPFAM" id="SSF81606">
    <property type="entry name" value="PP2C-like"/>
    <property type="match status" value="1"/>
</dbReference>
<protein>
    <submittedName>
        <fullName evidence="8">Serine/threonine protein kinase</fullName>
    </submittedName>
</protein>
<dbReference type="Gene3D" id="3.60.40.10">
    <property type="entry name" value="PPM-type phosphatase domain"/>
    <property type="match status" value="1"/>
</dbReference>
<feature type="transmembrane region" description="Helical" evidence="5">
    <location>
        <begin position="555"/>
        <end position="575"/>
    </location>
</feature>
<evidence type="ECO:0000256" key="1">
    <source>
        <dbReference type="ARBA" id="ARBA00022679"/>
    </source>
</evidence>
<dbReference type="PANTHER" id="PTHR44329:SF288">
    <property type="entry name" value="MITOGEN-ACTIVATED PROTEIN KINASE KINASE KINASE 20"/>
    <property type="match status" value="1"/>
</dbReference>
<dbReference type="Proteomes" id="UP000295765">
    <property type="component" value="Unassembled WGS sequence"/>
</dbReference>
<keyword evidence="3 8" id="KW-0418">Kinase</keyword>
<proteinExistence type="predicted"/>
<comment type="caution">
    <text evidence="8">The sequence shown here is derived from an EMBL/GenBank/DDBJ whole genome shotgun (WGS) entry which is preliminary data.</text>
</comment>
<dbReference type="CDD" id="cd00143">
    <property type="entry name" value="PP2Cc"/>
    <property type="match status" value="1"/>
</dbReference>
<reference evidence="8 9" key="1">
    <citation type="submission" date="2019-03" db="EMBL/GenBank/DDBJ databases">
        <title>Genomic Encyclopedia of Type Strains, Phase IV (KMG-IV): sequencing the most valuable type-strain genomes for metagenomic binning, comparative biology and taxonomic classification.</title>
        <authorList>
            <person name="Goeker M."/>
        </authorList>
    </citation>
    <scope>NUCLEOTIDE SEQUENCE [LARGE SCALE GENOMIC DNA]</scope>
    <source>
        <strain evidence="8 9">DSM 25287</strain>
    </source>
</reference>
<feature type="domain" description="PPM-type phosphatase" evidence="7">
    <location>
        <begin position="8"/>
        <end position="238"/>
    </location>
</feature>
<dbReference type="InterPro" id="IPR001932">
    <property type="entry name" value="PPM-type_phosphatase-like_dom"/>
</dbReference>